<dbReference type="GO" id="GO:0003676">
    <property type="term" value="F:nucleic acid binding"/>
    <property type="evidence" value="ECO:0007669"/>
    <property type="project" value="InterPro"/>
</dbReference>
<keyword evidence="4 8" id="KW-0808">Transferase</keyword>
<sequence>MSDMDPIARELEQQLSRLSAQALWLVDENPLPRCRPNPSVEVVGNRFDVIEQLQQQGWNARFNDFELETLPSACFNTILYRVSKEKAVVHHLIGAAKRLLKPNGELMLLGDKAEGIRTYVRKAETCLGGSRTESKLGGNSWCARIMRGGEGGECPDSQSYAELRSACSDQRLEYWAKPGLFGWNKIDRGSAFLIEQLPAMLETPLPLSGSVLDLGCGFGYLALNAAGPETRLVCTDNNAAALLACQYNLRRAGISGEVLASNAGDSIRQQFDTLLCNPPFHSGFSVDGDLTDRFLAAAQRLLTSQGSACFVVNQHIPLERKAVGRFADISLWADNGSFKLVRLRKPINSTVQGHS</sequence>
<dbReference type="CDD" id="cd02440">
    <property type="entry name" value="AdoMet_MTases"/>
    <property type="match status" value="1"/>
</dbReference>
<evidence type="ECO:0000313" key="8">
    <source>
        <dbReference type="EMBL" id="SEB09843.1"/>
    </source>
</evidence>
<keyword evidence="1" id="KW-0963">Cytoplasm</keyword>
<name>A0A1H4GJN6_9GAMM</name>
<dbReference type="PANTHER" id="PTHR47816">
    <property type="entry name" value="RIBOSOMAL RNA SMALL SUBUNIT METHYLTRANSFERASE C"/>
    <property type="match status" value="1"/>
</dbReference>
<evidence type="ECO:0000259" key="6">
    <source>
        <dbReference type="Pfam" id="PF05175"/>
    </source>
</evidence>
<gene>
    <name evidence="8" type="ORF">SAMN02745729_11729</name>
</gene>
<feature type="domain" description="Methyltransferase small N-terminal" evidence="7">
    <location>
        <begin position="37"/>
        <end position="123"/>
    </location>
</feature>
<dbReference type="PROSITE" id="PS00092">
    <property type="entry name" value="N6_MTASE"/>
    <property type="match status" value="1"/>
</dbReference>
<dbReference type="GO" id="GO:0008990">
    <property type="term" value="F:rRNA (guanine-N2-)-methyltransferase activity"/>
    <property type="evidence" value="ECO:0007669"/>
    <property type="project" value="InterPro"/>
</dbReference>
<evidence type="ECO:0000256" key="3">
    <source>
        <dbReference type="ARBA" id="ARBA00022603"/>
    </source>
</evidence>
<keyword evidence="9" id="KW-1185">Reference proteome</keyword>
<dbReference type="SUPFAM" id="SSF53335">
    <property type="entry name" value="S-adenosyl-L-methionine-dependent methyltransferases"/>
    <property type="match status" value="1"/>
</dbReference>
<accession>A0A1H4GJN6</accession>
<evidence type="ECO:0000313" key="9">
    <source>
        <dbReference type="Proteomes" id="UP000242469"/>
    </source>
</evidence>
<evidence type="ECO:0000256" key="5">
    <source>
        <dbReference type="ARBA" id="ARBA00022691"/>
    </source>
</evidence>
<protein>
    <submittedName>
        <fullName evidence="8">16S rRNA m(2)G 1207 methyltransferase</fullName>
    </submittedName>
</protein>
<keyword evidence="3 8" id="KW-0489">Methyltransferase</keyword>
<dbReference type="EMBL" id="FNRJ01000017">
    <property type="protein sequence ID" value="SEB09843.1"/>
    <property type="molecule type" value="Genomic_DNA"/>
</dbReference>
<dbReference type="Gene3D" id="3.40.50.150">
    <property type="entry name" value="Vaccinia Virus protein VP39"/>
    <property type="match status" value="2"/>
</dbReference>
<dbReference type="InterPro" id="IPR046977">
    <property type="entry name" value="RsmC/RlmG"/>
</dbReference>
<dbReference type="InterPro" id="IPR007848">
    <property type="entry name" value="Small_mtfrase_dom"/>
</dbReference>
<keyword evidence="5" id="KW-0949">S-adenosyl-L-methionine</keyword>
<dbReference type="Proteomes" id="UP000242469">
    <property type="component" value="Unassembled WGS sequence"/>
</dbReference>
<dbReference type="InterPro" id="IPR013675">
    <property type="entry name" value="Mtase_sm_N"/>
</dbReference>
<dbReference type="Pfam" id="PF08468">
    <property type="entry name" value="MTS_N"/>
    <property type="match status" value="1"/>
</dbReference>
<dbReference type="OrthoDB" id="29650at2"/>
<keyword evidence="2" id="KW-0698">rRNA processing</keyword>
<dbReference type="InterPro" id="IPR029063">
    <property type="entry name" value="SAM-dependent_MTases_sf"/>
</dbReference>
<evidence type="ECO:0000259" key="7">
    <source>
        <dbReference type="Pfam" id="PF08468"/>
    </source>
</evidence>
<dbReference type="PANTHER" id="PTHR47816:SF4">
    <property type="entry name" value="RIBOSOMAL RNA SMALL SUBUNIT METHYLTRANSFERASE C"/>
    <property type="match status" value="1"/>
</dbReference>
<feature type="domain" description="Methyltransferase small" evidence="6">
    <location>
        <begin position="174"/>
        <end position="341"/>
    </location>
</feature>
<organism evidence="8 9">
    <name type="scientific">Marinobacterium iners DSM 11526</name>
    <dbReference type="NCBI Taxonomy" id="1122198"/>
    <lineage>
        <taxon>Bacteria</taxon>
        <taxon>Pseudomonadati</taxon>
        <taxon>Pseudomonadota</taxon>
        <taxon>Gammaproteobacteria</taxon>
        <taxon>Oceanospirillales</taxon>
        <taxon>Oceanospirillaceae</taxon>
        <taxon>Marinobacterium</taxon>
    </lineage>
</organism>
<evidence type="ECO:0000256" key="1">
    <source>
        <dbReference type="ARBA" id="ARBA00022490"/>
    </source>
</evidence>
<dbReference type="Pfam" id="PF05175">
    <property type="entry name" value="MTS"/>
    <property type="match status" value="1"/>
</dbReference>
<evidence type="ECO:0000256" key="2">
    <source>
        <dbReference type="ARBA" id="ARBA00022552"/>
    </source>
</evidence>
<evidence type="ECO:0000256" key="4">
    <source>
        <dbReference type="ARBA" id="ARBA00022679"/>
    </source>
</evidence>
<dbReference type="AlphaFoldDB" id="A0A1H4GJN6"/>
<dbReference type="InterPro" id="IPR002052">
    <property type="entry name" value="DNA_methylase_N6_adenine_CS"/>
</dbReference>
<reference evidence="9" key="1">
    <citation type="submission" date="2016-10" db="EMBL/GenBank/DDBJ databases">
        <authorList>
            <person name="Varghese N."/>
            <person name="Submissions S."/>
        </authorList>
    </citation>
    <scope>NUCLEOTIDE SEQUENCE [LARGE SCALE GENOMIC DNA]</scope>
    <source>
        <strain evidence="9">DSM 11526</strain>
    </source>
</reference>
<proteinExistence type="predicted"/>
<dbReference type="STRING" id="1122198.SAMN02745729_11729"/>